<dbReference type="Pfam" id="PF13419">
    <property type="entry name" value="HAD_2"/>
    <property type="match status" value="1"/>
</dbReference>
<dbReference type="Proteomes" id="UP000235036">
    <property type="component" value="Unassembled WGS sequence"/>
</dbReference>
<evidence type="ECO:0000313" key="6">
    <source>
        <dbReference type="Proteomes" id="UP000235036"/>
    </source>
</evidence>
<dbReference type="PANTHER" id="PTHR46193:SF21">
    <property type="entry name" value="SLL1138 PROTEIN"/>
    <property type="match status" value="1"/>
</dbReference>
<dbReference type="RefSeq" id="WP_102205561.1">
    <property type="nucleotide sequence ID" value="NZ_CAWNVR010000595.1"/>
</dbReference>
<evidence type="ECO:0000256" key="2">
    <source>
        <dbReference type="ARBA" id="ARBA00006171"/>
    </source>
</evidence>
<keyword evidence="3" id="KW-0479">Metal-binding</keyword>
<sequence>MTLKAVLFDFNGVIINDKSIHLQLIDEILIQENLQPQRSDERQASLGRSDRACFQDLLTRRGRVVTQEYLTQLLIKKAQLYALELEKLEKLPLYPGLDDLIFQVRSRKLNLALVSGAIRKEIELVLERAKLTEYFPVIVAGDDIITSKPEPDGYLLAVERLNQAYPDLDLQSSECLVIEDTPAGIQTAKRAGMQVVGVANTYPFHMLQRLANWTVDYLTDLELERVQEVYLQNQCQLSAGEC</sequence>
<name>A0A2N6JZ02_FISMU</name>
<dbReference type="InterPro" id="IPR051600">
    <property type="entry name" value="Beta-PGM-like"/>
</dbReference>
<dbReference type="InterPro" id="IPR041492">
    <property type="entry name" value="HAD_2"/>
</dbReference>
<dbReference type="SFLD" id="SFLDG01129">
    <property type="entry name" value="C1.5:_HAD__Beta-PGM__Phosphata"/>
    <property type="match status" value="1"/>
</dbReference>
<keyword evidence="4" id="KW-0460">Magnesium</keyword>
<reference evidence="5 6" key="1">
    <citation type="submission" date="2017-08" db="EMBL/GenBank/DDBJ databases">
        <title>Genomes of Fischerella (Mastigocladus) sp. strains.</title>
        <authorList>
            <person name="Miller S.R."/>
        </authorList>
    </citation>
    <scope>NUCLEOTIDE SEQUENCE [LARGE SCALE GENOMIC DNA]</scope>
    <source>
        <strain evidence="5 6">CCMEE 5323</strain>
    </source>
</reference>
<accession>A0A2N6JZ02</accession>
<gene>
    <name evidence="5" type="ORF">CEN44_20440</name>
</gene>
<dbReference type="GO" id="GO:0046872">
    <property type="term" value="F:metal ion binding"/>
    <property type="evidence" value="ECO:0007669"/>
    <property type="project" value="UniProtKB-KW"/>
</dbReference>
<proteinExistence type="inferred from homology"/>
<dbReference type="Gene3D" id="3.40.50.1000">
    <property type="entry name" value="HAD superfamily/HAD-like"/>
    <property type="match status" value="1"/>
</dbReference>
<evidence type="ECO:0000256" key="3">
    <source>
        <dbReference type="ARBA" id="ARBA00022723"/>
    </source>
</evidence>
<comment type="cofactor">
    <cofactor evidence="1">
        <name>Mg(2+)</name>
        <dbReference type="ChEBI" id="CHEBI:18420"/>
    </cofactor>
</comment>
<comment type="similarity">
    <text evidence="2">Belongs to the HAD-like hydrolase superfamily. CbbY/CbbZ/Gph/YieH family.</text>
</comment>
<evidence type="ECO:0000256" key="1">
    <source>
        <dbReference type="ARBA" id="ARBA00001946"/>
    </source>
</evidence>
<dbReference type="SFLD" id="SFLDS00003">
    <property type="entry name" value="Haloacid_Dehalogenase"/>
    <property type="match status" value="1"/>
</dbReference>
<dbReference type="SFLD" id="SFLDG01135">
    <property type="entry name" value="C1.5.6:_HAD__Beta-PGM__Phospha"/>
    <property type="match status" value="1"/>
</dbReference>
<dbReference type="NCBIfam" id="TIGR01509">
    <property type="entry name" value="HAD-SF-IA-v3"/>
    <property type="match status" value="1"/>
</dbReference>
<comment type="caution">
    <text evidence="5">The sequence shown here is derived from an EMBL/GenBank/DDBJ whole genome shotgun (WGS) entry which is preliminary data.</text>
</comment>
<dbReference type="InterPro" id="IPR036412">
    <property type="entry name" value="HAD-like_sf"/>
</dbReference>
<organism evidence="5 6">
    <name type="scientific">Fischerella muscicola CCMEE 5323</name>
    <dbReference type="NCBI Taxonomy" id="2019572"/>
    <lineage>
        <taxon>Bacteria</taxon>
        <taxon>Bacillati</taxon>
        <taxon>Cyanobacteriota</taxon>
        <taxon>Cyanophyceae</taxon>
        <taxon>Nostocales</taxon>
        <taxon>Hapalosiphonaceae</taxon>
        <taxon>Fischerella</taxon>
    </lineage>
</organism>
<dbReference type="PANTHER" id="PTHR46193">
    <property type="entry name" value="6-PHOSPHOGLUCONATE PHOSPHATASE"/>
    <property type="match status" value="1"/>
</dbReference>
<dbReference type="Gene3D" id="1.10.150.240">
    <property type="entry name" value="Putative phosphatase, domain 2"/>
    <property type="match status" value="1"/>
</dbReference>
<dbReference type="InterPro" id="IPR006439">
    <property type="entry name" value="HAD-SF_hydro_IA"/>
</dbReference>
<keyword evidence="5" id="KW-0378">Hydrolase</keyword>
<evidence type="ECO:0000313" key="5">
    <source>
        <dbReference type="EMBL" id="PLZ86235.1"/>
    </source>
</evidence>
<evidence type="ECO:0000256" key="4">
    <source>
        <dbReference type="ARBA" id="ARBA00022842"/>
    </source>
</evidence>
<dbReference type="GO" id="GO:0016787">
    <property type="term" value="F:hydrolase activity"/>
    <property type="evidence" value="ECO:0007669"/>
    <property type="project" value="UniProtKB-KW"/>
</dbReference>
<dbReference type="NCBIfam" id="TIGR01549">
    <property type="entry name" value="HAD-SF-IA-v1"/>
    <property type="match status" value="1"/>
</dbReference>
<protein>
    <submittedName>
        <fullName evidence="5">HAD family hydrolase</fullName>
    </submittedName>
</protein>
<keyword evidence="6" id="KW-1185">Reference proteome</keyword>
<dbReference type="AlphaFoldDB" id="A0A2N6JZ02"/>
<dbReference type="InterPro" id="IPR023214">
    <property type="entry name" value="HAD_sf"/>
</dbReference>
<dbReference type="InterPro" id="IPR023198">
    <property type="entry name" value="PGP-like_dom2"/>
</dbReference>
<dbReference type="EMBL" id="NRQW01000474">
    <property type="protein sequence ID" value="PLZ86235.1"/>
    <property type="molecule type" value="Genomic_DNA"/>
</dbReference>
<dbReference type="SUPFAM" id="SSF56784">
    <property type="entry name" value="HAD-like"/>
    <property type="match status" value="1"/>
</dbReference>